<feature type="transmembrane region" description="Helical" evidence="6">
    <location>
        <begin position="140"/>
        <end position="158"/>
    </location>
</feature>
<comment type="caution">
    <text evidence="7">The sequence shown here is derived from an EMBL/GenBank/DDBJ whole genome shotgun (WGS) entry which is preliminary data.</text>
</comment>
<feature type="transmembrane region" description="Helical" evidence="6">
    <location>
        <begin position="170"/>
        <end position="193"/>
    </location>
</feature>
<feature type="transmembrane region" description="Helical" evidence="6">
    <location>
        <begin position="282"/>
        <end position="305"/>
    </location>
</feature>
<dbReference type="AlphaFoldDB" id="A0A495XL23"/>
<feature type="transmembrane region" description="Helical" evidence="6">
    <location>
        <begin position="6"/>
        <end position="27"/>
    </location>
</feature>
<sequence length="307" mass="32236">MVESTPWWGGLVLPLVLGVFVLAAAALDSALAARAAGAPVDVVRPLRDAAGLLVQQRRNTLAADRLLWRVGGGAVVVAAVLASAATPFGRWVVADMPVGVVWFNGMEVVAWAAVWLVGWGANSAFPLVSGYRFVAQGLAYELPHMFALITAAVGAGSLRVGDIVAAQQGLWFVVWMPVAFAVYLLSVLGMSFFRPFDQATGADAGGGVLAELSGVDRLVFVAGRWVLLVSGAAMAVPLFLGGGSGPVLPEWLWSVVKTAAVLGVLVWAGRRFPTIRVDRFQEVAWLVLVPATLVQALVVSVVVLMRG</sequence>
<dbReference type="GO" id="GO:0009060">
    <property type="term" value="P:aerobic respiration"/>
    <property type="evidence" value="ECO:0007669"/>
    <property type="project" value="TreeGrafter"/>
</dbReference>
<dbReference type="PANTHER" id="PTHR11432">
    <property type="entry name" value="NADH DEHYDROGENASE SUBUNIT 1"/>
    <property type="match status" value="1"/>
</dbReference>
<reference evidence="7 8" key="1">
    <citation type="submission" date="2018-10" db="EMBL/GenBank/DDBJ databases">
        <title>Sequencing the genomes of 1000 actinobacteria strains.</title>
        <authorList>
            <person name="Klenk H.-P."/>
        </authorList>
    </citation>
    <scope>NUCLEOTIDE SEQUENCE [LARGE SCALE GENOMIC DNA]</scope>
    <source>
        <strain evidence="7 8">DSM 43911</strain>
    </source>
</reference>
<protein>
    <submittedName>
        <fullName evidence="7">NADH dehydrogenase subunit H</fullName>
    </submittedName>
</protein>
<feature type="transmembrane region" description="Helical" evidence="6">
    <location>
        <begin position="66"/>
        <end position="88"/>
    </location>
</feature>
<dbReference type="OrthoDB" id="5185879at2"/>
<dbReference type="GO" id="GO:0005886">
    <property type="term" value="C:plasma membrane"/>
    <property type="evidence" value="ECO:0007669"/>
    <property type="project" value="UniProtKB-SubCell"/>
</dbReference>
<keyword evidence="4 6" id="KW-0472">Membrane</keyword>
<proteinExistence type="inferred from homology"/>
<keyword evidence="5" id="KW-0520">NAD</keyword>
<feature type="transmembrane region" description="Helical" evidence="6">
    <location>
        <begin position="108"/>
        <end position="128"/>
    </location>
</feature>
<gene>
    <name evidence="7" type="ORF">DFJ66_7945</name>
</gene>
<evidence type="ECO:0000313" key="8">
    <source>
        <dbReference type="Proteomes" id="UP000272729"/>
    </source>
</evidence>
<feature type="transmembrane region" description="Helical" evidence="6">
    <location>
        <begin position="218"/>
        <end position="239"/>
    </location>
</feature>
<dbReference type="GO" id="GO:0003954">
    <property type="term" value="F:NADH dehydrogenase activity"/>
    <property type="evidence" value="ECO:0007669"/>
    <property type="project" value="TreeGrafter"/>
</dbReference>
<keyword evidence="3 6" id="KW-1133">Transmembrane helix</keyword>
<dbReference type="InterPro" id="IPR001694">
    <property type="entry name" value="NADH_UbQ_OxRdtase_su1/FPO"/>
</dbReference>
<evidence type="ECO:0000256" key="4">
    <source>
        <dbReference type="ARBA" id="ARBA00023136"/>
    </source>
</evidence>
<evidence type="ECO:0000256" key="5">
    <source>
        <dbReference type="RuleBase" id="RU000471"/>
    </source>
</evidence>
<evidence type="ECO:0000256" key="3">
    <source>
        <dbReference type="ARBA" id="ARBA00022989"/>
    </source>
</evidence>
<dbReference type="Proteomes" id="UP000272729">
    <property type="component" value="Unassembled WGS sequence"/>
</dbReference>
<dbReference type="EMBL" id="RBXR01000001">
    <property type="protein sequence ID" value="RKT74582.1"/>
    <property type="molecule type" value="Genomic_DNA"/>
</dbReference>
<organism evidence="7 8">
    <name type="scientific">Saccharothrix variisporea</name>
    <dbReference type="NCBI Taxonomy" id="543527"/>
    <lineage>
        <taxon>Bacteria</taxon>
        <taxon>Bacillati</taxon>
        <taxon>Actinomycetota</taxon>
        <taxon>Actinomycetes</taxon>
        <taxon>Pseudonocardiales</taxon>
        <taxon>Pseudonocardiaceae</taxon>
        <taxon>Saccharothrix</taxon>
    </lineage>
</organism>
<evidence type="ECO:0000256" key="2">
    <source>
        <dbReference type="ARBA" id="ARBA00022692"/>
    </source>
</evidence>
<dbReference type="RefSeq" id="WP_121229464.1">
    <property type="nucleotide sequence ID" value="NZ_JBIUBA010000006.1"/>
</dbReference>
<keyword evidence="2 5" id="KW-0812">Transmembrane</keyword>
<evidence type="ECO:0000256" key="6">
    <source>
        <dbReference type="SAM" id="Phobius"/>
    </source>
</evidence>
<evidence type="ECO:0000313" key="7">
    <source>
        <dbReference type="EMBL" id="RKT74582.1"/>
    </source>
</evidence>
<accession>A0A495XL23</accession>
<comment type="similarity">
    <text evidence="5">Belongs to the complex I subunit 1 family.</text>
</comment>
<dbReference type="PANTHER" id="PTHR11432:SF3">
    <property type="entry name" value="NADH-UBIQUINONE OXIDOREDUCTASE CHAIN 1"/>
    <property type="match status" value="1"/>
</dbReference>
<comment type="subcellular location">
    <subcellularLocation>
        <location evidence="5">Cell membrane</location>
        <topology evidence="5">Multi-pass membrane protein</topology>
    </subcellularLocation>
    <subcellularLocation>
        <location evidence="1">Membrane</location>
        <topology evidence="1">Multi-pass membrane protein</topology>
    </subcellularLocation>
</comment>
<evidence type="ECO:0000256" key="1">
    <source>
        <dbReference type="ARBA" id="ARBA00004141"/>
    </source>
</evidence>
<keyword evidence="8" id="KW-1185">Reference proteome</keyword>
<feature type="transmembrane region" description="Helical" evidence="6">
    <location>
        <begin position="251"/>
        <end position="270"/>
    </location>
</feature>
<name>A0A495XL23_9PSEU</name>
<dbReference type="Pfam" id="PF00146">
    <property type="entry name" value="NADHdh"/>
    <property type="match status" value="1"/>
</dbReference>